<protein>
    <recommendedName>
        <fullName evidence="1">NB-ARC domain-containing protein</fullName>
    </recommendedName>
</protein>
<dbReference type="Gene3D" id="1.25.40.10">
    <property type="entry name" value="Tetratricopeptide repeat domain"/>
    <property type="match status" value="3"/>
</dbReference>
<dbReference type="InterPro" id="IPR019734">
    <property type="entry name" value="TPR_rpt"/>
</dbReference>
<feature type="domain" description="NB-ARC" evidence="1">
    <location>
        <begin position="135"/>
        <end position="285"/>
    </location>
</feature>
<dbReference type="GO" id="GO:0043531">
    <property type="term" value="F:ADP binding"/>
    <property type="evidence" value="ECO:0007669"/>
    <property type="project" value="InterPro"/>
</dbReference>
<dbReference type="SMART" id="SM00028">
    <property type="entry name" value="TPR"/>
    <property type="match status" value="10"/>
</dbReference>
<dbReference type="EMBL" id="LWGR01000007">
    <property type="protein sequence ID" value="KZM72666.1"/>
    <property type="molecule type" value="Genomic_DNA"/>
</dbReference>
<dbReference type="STRING" id="455432.AWN90_28180"/>
<dbReference type="InterPro" id="IPR011990">
    <property type="entry name" value="TPR-like_helical_dom_sf"/>
</dbReference>
<proteinExistence type="predicted"/>
<dbReference type="PANTHER" id="PTHR47691">
    <property type="entry name" value="REGULATOR-RELATED"/>
    <property type="match status" value="1"/>
</dbReference>
<keyword evidence="3" id="KW-1185">Reference proteome</keyword>
<evidence type="ECO:0000259" key="1">
    <source>
        <dbReference type="Pfam" id="PF00931"/>
    </source>
</evidence>
<accession>A0A164LQP7</accession>
<dbReference type="SUPFAM" id="SSF48452">
    <property type="entry name" value="TPR-like"/>
    <property type="match status" value="5"/>
</dbReference>
<comment type="caution">
    <text evidence="2">The sequence shown here is derived from an EMBL/GenBank/DDBJ whole genome shotgun (WGS) entry which is preliminary data.</text>
</comment>
<sequence>MRTRHIREPVSDDQLDRVQTPQHVGELLRQAIEHAGRSLRDLQDAAADHLGVEPPAPGLSRSGIGDMTKGRYLDDDRLRLVVSLCGVPNAQLVKWSAACDRVGGRRPRGIDTLPRDVTLIGRDYELQRITEVAAASGVIAISGMPGIGKTAFATGLAHRLADRYPDGRLFVDLHAHTRGRTAAAPAEVLAGLLIDLGLDSREIPDSLENRRNLWRKQVAEKRFLLVLDNARDHAQVEPLLPNGPGCLTLITGRRTLVALDGAAPFDLDALEPDRAAALFCALAHRTPSGGDPAAVAEIVRLCGYLPLAIVLIAGRAANRSAWSVAEIAEELATARDPLREFEAGERAVRAAFAMSYRDMSPDRRRLFRRLGVHPGRDIDKYAAAALADIPVAAAGHELEALFTDHLLQEQADGRYRMHDLLRVYAHDHAATEDPAEDRAAAVDRVLDYYRRVGELADRQLTVDTRSRQLPLDGESPAAPSMTNRTRALAWLRAERDNLLDCLEYAVSHGRSSQAIALTGALAGLLRVDGPWPVAVDLHRRAAALAEEGGDPLAAAEALYNLGTVQYATGDYAGAVGPMRQALTIFRARGDRAAEARALGVLGALAYATGDYPATAELMLRASTRYGEVGDASAGAYALIGLGMARYATGDYPVAASLVRQALAVFTDSDDRLGKAYALNELGMIEYATGDYSGATHTIERALAAYLELGDRVAEAHALNDLASVRFATGDYPVATKLAQQAVEICRDVRDRVGEAYARTNLARLHFATTDWPAAIDDMTEALTIFEEIGDRVGAAYAVDDLSWAQYTSGDFSGTIDQMTRALGMFTDIGDRVGQAYTLVELGLAWYASGDYPTAAEPMRRALTIFEALGDRVGQAYVRCGLGRLCLAMDDDPGADELLRQALAIFRAIGDRVGEAYVLSSLARLGYATDNDSAAEDLVWQAVRIYRTLGDRFGHAYALGGAALLRYAADDPHGAIAPAQEAMRIFDDIGDRACHAYAFVGVGLLRYADGDQSGAIAMVEQAPPMFREFGDRIGEAYAFVGAGLLRFQSGDYEDMANLAQRALAIFREIREEPRRAELLERITRIWEESSTPQDAVVSYIDALRLAREIQIRWKKRRVWRDLPISAAHR</sequence>
<dbReference type="Gene3D" id="3.40.50.300">
    <property type="entry name" value="P-loop containing nucleotide triphosphate hydrolases"/>
    <property type="match status" value="1"/>
</dbReference>
<dbReference type="Gene3D" id="1.10.10.10">
    <property type="entry name" value="Winged helix-like DNA-binding domain superfamily/Winged helix DNA-binding domain"/>
    <property type="match status" value="1"/>
</dbReference>
<evidence type="ECO:0000313" key="3">
    <source>
        <dbReference type="Proteomes" id="UP000076512"/>
    </source>
</evidence>
<reference evidence="2 3" key="1">
    <citation type="submission" date="2016-04" db="EMBL/GenBank/DDBJ databases">
        <authorList>
            <person name="Evans L.H."/>
            <person name="Alamgir A."/>
            <person name="Owens N."/>
            <person name="Weber N.D."/>
            <person name="Virtaneva K."/>
            <person name="Barbian K."/>
            <person name="Babar A."/>
            <person name="Rosenke K."/>
        </authorList>
    </citation>
    <scope>NUCLEOTIDE SEQUENCE [LARGE SCALE GENOMIC DNA]</scope>
    <source>
        <strain evidence="2 3">IFM 0406</strain>
    </source>
</reference>
<dbReference type="InterPro" id="IPR002182">
    <property type="entry name" value="NB-ARC"/>
</dbReference>
<dbReference type="RefSeq" id="WP_067588772.1">
    <property type="nucleotide sequence ID" value="NZ_JABMCZ010000005.1"/>
</dbReference>
<dbReference type="Proteomes" id="UP000076512">
    <property type="component" value="Unassembled WGS sequence"/>
</dbReference>
<dbReference type="Pfam" id="PF13424">
    <property type="entry name" value="TPR_12"/>
    <property type="match status" value="3"/>
</dbReference>
<dbReference type="AlphaFoldDB" id="A0A164LQP7"/>
<dbReference type="InterPro" id="IPR036388">
    <property type="entry name" value="WH-like_DNA-bd_sf"/>
</dbReference>
<dbReference type="Pfam" id="PF00931">
    <property type="entry name" value="NB-ARC"/>
    <property type="match status" value="1"/>
</dbReference>
<dbReference type="SUPFAM" id="SSF52540">
    <property type="entry name" value="P-loop containing nucleoside triphosphate hydrolases"/>
    <property type="match status" value="1"/>
</dbReference>
<organism evidence="2 3">
    <name type="scientific">Nocardia terpenica</name>
    <dbReference type="NCBI Taxonomy" id="455432"/>
    <lineage>
        <taxon>Bacteria</taxon>
        <taxon>Bacillati</taxon>
        <taxon>Actinomycetota</taxon>
        <taxon>Actinomycetes</taxon>
        <taxon>Mycobacteriales</taxon>
        <taxon>Nocardiaceae</taxon>
        <taxon>Nocardia</taxon>
    </lineage>
</organism>
<dbReference type="PANTHER" id="PTHR47691:SF3">
    <property type="entry name" value="HTH-TYPE TRANSCRIPTIONAL REGULATOR RV0890C-RELATED"/>
    <property type="match status" value="1"/>
</dbReference>
<dbReference type="OrthoDB" id="581105at2"/>
<evidence type="ECO:0000313" key="2">
    <source>
        <dbReference type="EMBL" id="KZM72666.1"/>
    </source>
</evidence>
<dbReference type="InterPro" id="IPR027417">
    <property type="entry name" value="P-loop_NTPase"/>
</dbReference>
<name>A0A164LQP7_9NOCA</name>
<gene>
    <name evidence="2" type="ORF">AWN90_28180</name>
</gene>
<dbReference type="PRINTS" id="PR00364">
    <property type="entry name" value="DISEASERSIST"/>
</dbReference>